<feature type="domain" description="FAD dependent oxidoreductase" evidence="11">
    <location>
        <begin position="5"/>
        <end position="348"/>
    </location>
</feature>
<name>A0A9W9F1F9_9EURO</name>
<keyword evidence="13" id="KW-1185">Reference proteome</keyword>
<dbReference type="Pfam" id="PF01266">
    <property type="entry name" value="DAO"/>
    <property type="match status" value="1"/>
</dbReference>
<evidence type="ECO:0000256" key="1">
    <source>
        <dbReference type="ARBA" id="ARBA00001974"/>
    </source>
</evidence>
<evidence type="ECO:0000256" key="3">
    <source>
        <dbReference type="ARBA" id="ARBA00006730"/>
    </source>
</evidence>
<keyword evidence="4" id="KW-0285">Flavoprotein</keyword>
<feature type="binding site" evidence="10">
    <location>
        <position position="196"/>
    </location>
    <ligand>
        <name>FAD</name>
        <dbReference type="ChEBI" id="CHEBI:57692"/>
    </ligand>
</feature>
<evidence type="ECO:0000256" key="7">
    <source>
        <dbReference type="ARBA" id="ARBA00023140"/>
    </source>
</evidence>
<dbReference type="PANTHER" id="PTHR11530:SF16">
    <property type="entry name" value="D-AMINO ACID OXIDASE (AFU_ORTHOLOGUE AFUA_5G11290)"/>
    <property type="match status" value="1"/>
</dbReference>
<keyword evidence="6" id="KW-0560">Oxidoreductase</keyword>
<dbReference type="FunFam" id="3.30.9.10:FF:000018">
    <property type="entry name" value="D-amino acid oxidase, putative"/>
    <property type="match status" value="1"/>
</dbReference>
<comment type="subcellular location">
    <subcellularLocation>
        <location evidence="2">Peroxisome matrix</location>
    </subcellularLocation>
</comment>
<sequence>MTNNIVVLGAGVSGLTTAYLLSQDPANKITVLAKHMPGDYDIEYASPWAGADYMPMGKEGSAHQAWEQATWPALKELAEKHPEAGLHFRDSWIYNRTKDQKSLAGQFFSELVQPNPWYKDVVPDFKSVPADQLSPSIHNAQSFTSVCINVAVYLPWLVGQCVKNGAVFKRAVLKHIADAALAHHTGQKADVVVNCTGLSSKSLGGVLDDKLYPARGQIVVVRNDPGPMVSVSGTDDGDDEVLYIMTRAAGGGTILGGSYQKHNWDSLPDPNLANRIMKRAIAFSPQLVGKGQGIEGLDIIRHSVGLRPLRDGGPRIEKDKVNGVSVVHNYGHGGFGYQASYGCAESTVSLVKEVLENKSRAKL</sequence>
<proteinExistence type="inferred from homology"/>
<dbReference type="GO" id="GO:0019478">
    <property type="term" value="P:D-amino acid catabolic process"/>
    <property type="evidence" value="ECO:0007669"/>
    <property type="project" value="TreeGrafter"/>
</dbReference>
<dbReference type="PIRSF" id="PIRSF000189">
    <property type="entry name" value="D-aa_oxidase"/>
    <property type="match status" value="1"/>
</dbReference>
<reference evidence="12" key="1">
    <citation type="submission" date="2022-11" db="EMBL/GenBank/DDBJ databases">
        <authorList>
            <person name="Petersen C."/>
        </authorList>
    </citation>
    <scope>NUCLEOTIDE SEQUENCE</scope>
    <source>
        <strain evidence="12">IBT 34128</strain>
    </source>
</reference>
<dbReference type="EMBL" id="JAPMSZ010000009">
    <property type="protein sequence ID" value="KAJ5091898.1"/>
    <property type="molecule type" value="Genomic_DNA"/>
</dbReference>
<dbReference type="PANTHER" id="PTHR11530">
    <property type="entry name" value="D-AMINO ACID OXIDASE"/>
    <property type="match status" value="1"/>
</dbReference>
<gene>
    <name evidence="12" type="ORF">NUU61_006768</name>
</gene>
<evidence type="ECO:0000313" key="13">
    <source>
        <dbReference type="Proteomes" id="UP001141434"/>
    </source>
</evidence>
<keyword evidence="7" id="KW-0576">Peroxisome</keyword>
<evidence type="ECO:0000256" key="10">
    <source>
        <dbReference type="PIRSR" id="PIRSR000189-1"/>
    </source>
</evidence>
<feature type="binding site" evidence="10">
    <location>
        <position position="334"/>
    </location>
    <ligand>
        <name>D-dopa</name>
        <dbReference type="ChEBI" id="CHEBI:149689"/>
    </ligand>
</feature>
<dbReference type="InterPro" id="IPR023209">
    <property type="entry name" value="DAO"/>
</dbReference>
<dbReference type="Proteomes" id="UP001141434">
    <property type="component" value="Unassembled WGS sequence"/>
</dbReference>
<dbReference type="EC" id="1.4.3.3" evidence="8"/>
<evidence type="ECO:0000256" key="9">
    <source>
        <dbReference type="ARBA" id="ARBA00049547"/>
    </source>
</evidence>
<evidence type="ECO:0000256" key="6">
    <source>
        <dbReference type="ARBA" id="ARBA00023002"/>
    </source>
</evidence>
<evidence type="ECO:0000256" key="8">
    <source>
        <dbReference type="ARBA" id="ARBA00039101"/>
    </source>
</evidence>
<dbReference type="GO" id="GO:0071949">
    <property type="term" value="F:FAD binding"/>
    <property type="evidence" value="ECO:0007669"/>
    <property type="project" value="InterPro"/>
</dbReference>
<evidence type="ECO:0000313" key="12">
    <source>
        <dbReference type="EMBL" id="KAJ5091898.1"/>
    </source>
</evidence>
<comment type="caution">
    <text evidence="12">The sequence shown here is derived from an EMBL/GenBank/DDBJ whole genome shotgun (WGS) entry which is preliminary data.</text>
</comment>
<dbReference type="RefSeq" id="XP_056510095.1">
    <property type="nucleotide sequence ID" value="XM_056657295.1"/>
</dbReference>
<dbReference type="PROSITE" id="PS00677">
    <property type="entry name" value="DAO"/>
    <property type="match status" value="1"/>
</dbReference>
<dbReference type="GeneID" id="81396464"/>
<dbReference type="OrthoDB" id="409956at2759"/>
<dbReference type="InterPro" id="IPR006076">
    <property type="entry name" value="FAD-dep_OxRdtase"/>
</dbReference>
<dbReference type="InterPro" id="IPR006181">
    <property type="entry name" value="D-amino_acid_oxidase_CS"/>
</dbReference>
<evidence type="ECO:0000256" key="4">
    <source>
        <dbReference type="ARBA" id="ARBA00022630"/>
    </source>
</evidence>
<dbReference type="GO" id="GO:0005782">
    <property type="term" value="C:peroxisomal matrix"/>
    <property type="evidence" value="ECO:0007669"/>
    <property type="project" value="UniProtKB-SubCell"/>
</dbReference>
<reference evidence="12" key="2">
    <citation type="journal article" date="2023" name="IMA Fungus">
        <title>Comparative genomic study of the Penicillium genus elucidates a diverse pangenome and 15 lateral gene transfer events.</title>
        <authorList>
            <person name="Petersen C."/>
            <person name="Sorensen T."/>
            <person name="Nielsen M.R."/>
            <person name="Sondergaard T.E."/>
            <person name="Sorensen J.L."/>
            <person name="Fitzpatrick D.A."/>
            <person name="Frisvad J.C."/>
            <person name="Nielsen K.L."/>
        </authorList>
    </citation>
    <scope>NUCLEOTIDE SEQUENCE</scope>
    <source>
        <strain evidence="12">IBT 34128</strain>
    </source>
</reference>
<accession>A0A9W9F1F9</accession>
<evidence type="ECO:0000259" key="11">
    <source>
        <dbReference type="Pfam" id="PF01266"/>
    </source>
</evidence>
<dbReference type="SUPFAM" id="SSF54373">
    <property type="entry name" value="FAD-linked reductases, C-terminal domain"/>
    <property type="match status" value="1"/>
</dbReference>
<dbReference type="GO" id="GO:0003884">
    <property type="term" value="F:D-amino-acid oxidase activity"/>
    <property type="evidence" value="ECO:0007669"/>
    <property type="project" value="UniProtKB-EC"/>
</dbReference>
<dbReference type="AlphaFoldDB" id="A0A9W9F1F9"/>
<dbReference type="Gene3D" id="3.30.9.10">
    <property type="entry name" value="D-Amino Acid Oxidase, subunit A, domain 2"/>
    <property type="match status" value="1"/>
</dbReference>
<evidence type="ECO:0000256" key="2">
    <source>
        <dbReference type="ARBA" id="ARBA00004253"/>
    </source>
</evidence>
<organism evidence="12 13">
    <name type="scientific">Penicillium alfredii</name>
    <dbReference type="NCBI Taxonomy" id="1506179"/>
    <lineage>
        <taxon>Eukaryota</taxon>
        <taxon>Fungi</taxon>
        <taxon>Dikarya</taxon>
        <taxon>Ascomycota</taxon>
        <taxon>Pezizomycotina</taxon>
        <taxon>Eurotiomycetes</taxon>
        <taxon>Eurotiomycetidae</taxon>
        <taxon>Eurotiales</taxon>
        <taxon>Aspergillaceae</taxon>
        <taxon>Penicillium</taxon>
    </lineage>
</organism>
<protein>
    <recommendedName>
        <fullName evidence="8">D-amino-acid oxidase</fullName>
        <ecNumber evidence="8">1.4.3.3</ecNumber>
    </recommendedName>
</protein>
<comment type="cofactor">
    <cofactor evidence="1 10">
        <name>FAD</name>
        <dbReference type="ChEBI" id="CHEBI:57692"/>
    </cofactor>
</comment>
<dbReference type="Gene3D" id="3.40.50.720">
    <property type="entry name" value="NAD(P)-binding Rossmann-like Domain"/>
    <property type="match status" value="1"/>
</dbReference>
<dbReference type="SUPFAM" id="SSF51971">
    <property type="entry name" value="Nucleotide-binding domain"/>
    <property type="match status" value="1"/>
</dbReference>
<comment type="similarity">
    <text evidence="3">Belongs to the DAMOX/DASOX family.</text>
</comment>
<comment type="catalytic activity">
    <reaction evidence="9">
        <text>a D-alpha-amino acid + O2 + H2O = a 2-oxocarboxylate + H2O2 + NH4(+)</text>
        <dbReference type="Rhea" id="RHEA:21816"/>
        <dbReference type="ChEBI" id="CHEBI:15377"/>
        <dbReference type="ChEBI" id="CHEBI:15379"/>
        <dbReference type="ChEBI" id="CHEBI:16240"/>
        <dbReference type="ChEBI" id="CHEBI:28938"/>
        <dbReference type="ChEBI" id="CHEBI:35179"/>
        <dbReference type="ChEBI" id="CHEBI:59871"/>
        <dbReference type="EC" id="1.4.3.3"/>
    </reaction>
    <physiologicalReaction direction="left-to-right" evidence="9">
        <dbReference type="Rhea" id="RHEA:21817"/>
    </physiologicalReaction>
</comment>
<evidence type="ECO:0000256" key="5">
    <source>
        <dbReference type="ARBA" id="ARBA00022827"/>
    </source>
</evidence>
<keyword evidence="5 10" id="KW-0274">FAD</keyword>